<dbReference type="Gene3D" id="3.30.160.100">
    <property type="entry name" value="Ribosome hibernation promotion factor-like"/>
    <property type="match status" value="1"/>
</dbReference>
<keyword evidence="1" id="KW-0689">Ribosomal protein</keyword>
<evidence type="ECO:0000313" key="1">
    <source>
        <dbReference type="EMBL" id="SFH48722.1"/>
    </source>
</evidence>
<name>A0A1I3AF38_9SPHI</name>
<sequence length="105" mass="11795">MIIQLNADKNLTIHAEYESQLTEKINKELSRFTDNLSRLEVHLSDENGNKTGQDDKKCVLEARIEGRQPVVVSTFGQTYDVAMNSALDKLKNALSTIDGKIKAHH</sequence>
<evidence type="ECO:0000313" key="2">
    <source>
        <dbReference type="Proteomes" id="UP000199666"/>
    </source>
</evidence>
<dbReference type="Pfam" id="PF02482">
    <property type="entry name" value="Ribosomal_S30AE"/>
    <property type="match status" value="1"/>
</dbReference>
<dbReference type="Proteomes" id="UP000199666">
    <property type="component" value="Unassembled WGS sequence"/>
</dbReference>
<dbReference type="EMBL" id="FOPP01000014">
    <property type="protein sequence ID" value="SFH48722.1"/>
    <property type="molecule type" value="Genomic_DNA"/>
</dbReference>
<dbReference type="RefSeq" id="WP_090997941.1">
    <property type="nucleotide sequence ID" value="NZ_FOPP01000014.1"/>
</dbReference>
<dbReference type="STRING" id="414048.SAMN04489864_11466"/>
<reference evidence="1 2" key="1">
    <citation type="submission" date="2016-10" db="EMBL/GenBank/DDBJ databases">
        <authorList>
            <person name="de Groot N.N."/>
        </authorList>
    </citation>
    <scope>NUCLEOTIDE SEQUENCE [LARGE SCALE GENOMIC DNA]</scope>
    <source>
        <strain evidence="1 2">DSM 18684</strain>
    </source>
</reference>
<accession>A0A1I3AF38</accession>
<dbReference type="SUPFAM" id="SSF69754">
    <property type="entry name" value="Ribosome binding protein Y (YfiA homologue)"/>
    <property type="match status" value="1"/>
</dbReference>
<dbReference type="AlphaFoldDB" id="A0A1I3AF38"/>
<dbReference type="InterPro" id="IPR003489">
    <property type="entry name" value="RHF/RaiA"/>
</dbReference>
<dbReference type="InterPro" id="IPR036567">
    <property type="entry name" value="RHF-like"/>
</dbReference>
<organism evidence="1 2">
    <name type="scientific">Pedobacter insulae</name>
    <dbReference type="NCBI Taxonomy" id="414048"/>
    <lineage>
        <taxon>Bacteria</taxon>
        <taxon>Pseudomonadati</taxon>
        <taxon>Bacteroidota</taxon>
        <taxon>Sphingobacteriia</taxon>
        <taxon>Sphingobacteriales</taxon>
        <taxon>Sphingobacteriaceae</taxon>
        <taxon>Pedobacter</taxon>
    </lineage>
</organism>
<proteinExistence type="predicted"/>
<keyword evidence="1" id="KW-0687">Ribonucleoprotein</keyword>
<gene>
    <name evidence="1" type="ORF">SAMN04489864_11466</name>
</gene>
<dbReference type="GO" id="GO:0005840">
    <property type="term" value="C:ribosome"/>
    <property type="evidence" value="ECO:0007669"/>
    <property type="project" value="UniProtKB-KW"/>
</dbReference>
<keyword evidence="2" id="KW-1185">Reference proteome</keyword>
<protein>
    <submittedName>
        <fullName evidence="1">Sigma 54 modulation protein / S30EA ribosomal protein</fullName>
    </submittedName>
</protein>
<dbReference type="OrthoDB" id="121633at2"/>